<gene>
    <name evidence="2" type="ordered locus">Pmen_3336</name>
</gene>
<dbReference type="EMBL" id="CP000680">
    <property type="protein sequence ID" value="ABP86088.1"/>
    <property type="molecule type" value="Genomic_DNA"/>
</dbReference>
<evidence type="ECO:0000256" key="1">
    <source>
        <dbReference type="SAM" id="Phobius"/>
    </source>
</evidence>
<organism evidence="2">
    <name type="scientific">Ectopseudomonas mendocina (strain ymp)</name>
    <name type="common">Pseudomonas mendocina</name>
    <dbReference type="NCBI Taxonomy" id="399739"/>
    <lineage>
        <taxon>Bacteria</taxon>
        <taxon>Pseudomonadati</taxon>
        <taxon>Pseudomonadota</taxon>
        <taxon>Gammaproteobacteria</taxon>
        <taxon>Pseudomonadales</taxon>
        <taxon>Pseudomonadaceae</taxon>
        <taxon>Ectopseudomonas</taxon>
    </lineage>
</organism>
<keyword evidence="1" id="KW-1133">Transmembrane helix</keyword>
<dbReference type="eggNOG" id="COG2911">
    <property type="taxonomic scope" value="Bacteria"/>
</dbReference>
<dbReference type="HOGENOM" id="CLU_016954_0_0_6"/>
<protein>
    <submittedName>
        <fullName evidence="2">Uncharacterized protein</fullName>
    </submittedName>
</protein>
<keyword evidence="1" id="KW-0472">Membrane</keyword>
<feature type="transmembrane region" description="Helical" evidence="1">
    <location>
        <begin position="15"/>
        <end position="36"/>
    </location>
</feature>
<reference evidence="2" key="1">
    <citation type="submission" date="2007-04" db="EMBL/GenBank/DDBJ databases">
        <title>Complete sequence of Pseudomonas mendocina ymp.</title>
        <authorList>
            <consortium name="US DOE Joint Genome Institute"/>
            <person name="Copeland A."/>
            <person name="Lucas S."/>
            <person name="Lapidus A."/>
            <person name="Barry K."/>
            <person name="Glavina del Rio T."/>
            <person name="Dalin E."/>
            <person name="Tice H."/>
            <person name="Pitluck S."/>
            <person name="Kiss H."/>
            <person name="Brettin T."/>
            <person name="Detter J.C."/>
            <person name="Bruce D."/>
            <person name="Han C."/>
            <person name="Schmutz J."/>
            <person name="Larimer F."/>
            <person name="Land M."/>
            <person name="Hauser L."/>
            <person name="Kyrpides N."/>
            <person name="Mikhailova N."/>
            <person name="Hersman L."/>
            <person name="Dubois J."/>
            <person name="Maurice P."/>
            <person name="Richardson P."/>
        </authorList>
    </citation>
    <scope>NUCLEOTIDE SEQUENCE [LARGE SCALE GENOMIC DNA]</scope>
    <source>
        <strain evidence="2">Ymp</strain>
    </source>
</reference>
<dbReference type="KEGG" id="pmy:Pmen_3336"/>
<keyword evidence="1" id="KW-0812">Transmembrane</keyword>
<dbReference type="AlphaFoldDB" id="A4XXM2"/>
<dbReference type="InterPro" id="IPR021730">
    <property type="entry name" value="YdbH"/>
</dbReference>
<accession>A4XXM2</accession>
<dbReference type="Pfam" id="PF11739">
    <property type="entry name" value="YdbH-like"/>
    <property type="match status" value="1"/>
</dbReference>
<proteinExistence type="predicted"/>
<name>A4XXM2_ECTM1</name>
<evidence type="ECO:0000313" key="2">
    <source>
        <dbReference type="EMBL" id="ABP86088.1"/>
    </source>
</evidence>
<sequence>MDRIEQGKLMSRQRFWLSICVATLALLSLLVCYAGYRMQQLLEEQHIELDWQHLGLSWRGLQLQGVSLVQRRGGELQMQAGQVRLYWLSSEAPRYRLTAQDVRLFWRPEQTEPESQSANDPAGFLQSLTQALPWLPRRIEVHDAQAQLPCHSGHCTLQGDLELKLLDDELQLRALLLRDAHQAQLQAQLQGLGSAPDSPRQAQLNLLLDDQPQITLHSDLQPQAAALQWSGSLEIAALPDTAWLVDWLSEWTQLDTAALPDTPRQAGVNAQWQLQVPQETQAFSALLAAPGWLRVDAQLPQPWPLPGVGLVSGELALDLRNAMGQWQARRLDGQLQLDAQDAPWLASLPSGLRPQRLQLHFAPLDDAADEELALRLKVSGQGPLELQADAELGLRQSPAWAVEVRQLQLQARSKRLDLTGSRFDDLHLNLALKGSVTAQQWQLGLTGKSRLDVQRLRSAELDLQQAQATLAGIELGGPPSAPTLSGPLGIRIQRLQHPQLQTQGWQWQGRIDANSARQTLDGALLADSGLSAALRLNNTTDALKLNATLDELFLRAGNPLAQTLAAWPPLLSLDNGRVQAEAQLQLPSGKPLQLSAGVIGKGLSGIYDRTTLSGIDAELRLQLAGDRLRLDLPQLSARQLDPGIELGPLQLQASYQASLQQPLAGDLTHQRAELGVLGGSLSLAPATWALAQPSQLLPLRLSGLDLQELFRVYPAEGLSGNGLIDGTLPLRLGEAISIEQGLIEARPPGGRLRFQSPRIRAMGQANPGMKLVTDALEDFHYDLLSSSVDYDQSGTLRLGMRLHGQNPAIEKGRPIHFNINLEEDVPALLASLQLTDKVSGIIQQRIQQWMRQRVPQESKE</sequence>
<dbReference type="STRING" id="399739.Pmen_3336"/>